<keyword evidence="3 7" id="KW-0812">Transmembrane</keyword>
<dbReference type="RefSeq" id="WP_013133641.1">
    <property type="nucleotide sequence ID" value="NC_014165.1"/>
</dbReference>
<accession>D6Y9S7</accession>
<feature type="transmembrane region" description="Helical" evidence="7">
    <location>
        <begin position="340"/>
        <end position="368"/>
    </location>
</feature>
<proteinExistence type="predicted"/>
<protein>
    <submittedName>
        <fullName evidence="9">RDD domain containing protein</fullName>
    </submittedName>
</protein>
<dbReference type="GO" id="GO:0005886">
    <property type="term" value="C:plasma membrane"/>
    <property type="evidence" value="ECO:0007669"/>
    <property type="project" value="UniProtKB-SubCell"/>
</dbReference>
<dbReference type="InterPro" id="IPR051791">
    <property type="entry name" value="Pra-immunoreactive"/>
</dbReference>
<dbReference type="HOGENOM" id="CLU_643752_0_0_11"/>
<evidence type="ECO:0000313" key="10">
    <source>
        <dbReference type="Proteomes" id="UP000006640"/>
    </source>
</evidence>
<dbReference type="InterPro" id="IPR010432">
    <property type="entry name" value="RDD"/>
</dbReference>
<feature type="transmembrane region" description="Helical" evidence="7">
    <location>
        <begin position="279"/>
        <end position="303"/>
    </location>
</feature>
<comment type="subcellular location">
    <subcellularLocation>
        <location evidence="1">Cell membrane</location>
        <topology evidence="1">Multi-pass membrane protein</topology>
    </subcellularLocation>
</comment>
<keyword evidence="10" id="KW-1185">Reference proteome</keyword>
<dbReference type="KEGG" id="tbi:Tbis_3418"/>
<feature type="domain" description="RDD" evidence="8">
    <location>
        <begin position="232"/>
        <end position="384"/>
    </location>
</feature>
<evidence type="ECO:0000313" key="9">
    <source>
        <dbReference type="EMBL" id="ADG90108.1"/>
    </source>
</evidence>
<evidence type="ECO:0000256" key="3">
    <source>
        <dbReference type="ARBA" id="ARBA00022692"/>
    </source>
</evidence>
<gene>
    <name evidence="9" type="ordered locus">Tbis_3418</name>
</gene>
<dbReference type="PANTHER" id="PTHR36115:SF4">
    <property type="entry name" value="MEMBRANE PROTEIN"/>
    <property type="match status" value="1"/>
</dbReference>
<evidence type="ECO:0000256" key="2">
    <source>
        <dbReference type="ARBA" id="ARBA00022475"/>
    </source>
</evidence>
<feature type="transmembrane region" description="Helical" evidence="7">
    <location>
        <begin position="238"/>
        <end position="259"/>
    </location>
</feature>
<dbReference type="Pfam" id="PF06271">
    <property type="entry name" value="RDD"/>
    <property type="match status" value="1"/>
</dbReference>
<dbReference type="STRING" id="469371.Tbis_3418"/>
<keyword evidence="4 7" id="KW-1133">Transmembrane helix</keyword>
<evidence type="ECO:0000256" key="7">
    <source>
        <dbReference type="SAM" id="Phobius"/>
    </source>
</evidence>
<organism evidence="9 10">
    <name type="scientific">Thermobispora bispora (strain ATCC 19993 / DSM 43833 / CBS 139.67 / JCM 10125 / KCTC 9307 / NBRC 14880 / R51)</name>
    <dbReference type="NCBI Taxonomy" id="469371"/>
    <lineage>
        <taxon>Bacteria</taxon>
        <taxon>Bacillati</taxon>
        <taxon>Actinomycetota</taxon>
        <taxon>Actinomycetes</taxon>
        <taxon>Streptosporangiales</taxon>
        <taxon>Streptosporangiaceae</taxon>
        <taxon>Thermobispora</taxon>
    </lineage>
</organism>
<evidence type="ECO:0000259" key="8">
    <source>
        <dbReference type="Pfam" id="PF06271"/>
    </source>
</evidence>
<evidence type="ECO:0000256" key="4">
    <source>
        <dbReference type="ARBA" id="ARBA00022989"/>
    </source>
</evidence>
<dbReference type="PANTHER" id="PTHR36115">
    <property type="entry name" value="PROLINE-RICH ANTIGEN HOMOLOG-RELATED"/>
    <property type="match status" value="1"/>
</dbReference>
<evidence type="ECO:0000256" key="5">
    <source>
        <dbReference type="ARBA" id="ARBA00023136"/>
    </source>
</evidence>
<feature type="compositionally biased region" description="Gly residues" evidence="6">
    <location>
        <begin position="61"/>
        <end position="70"/>
    </location>
</feature>
<reference evidence="9 10" key="1">
    <citation type="submission" date="2010-01" db="EMBL/GenBank/DDBJ databases">
        <title>The complete genome of Thermobispora bispora DSM 43833.</title>
        <authorList>
            <consortium name="US DOE Joint Genome Institute (JGI-PGF)"/>
            <person name="Lucas S."/>
            <person name="Copeland A."/>
            <person name="Lapidus A."/>
            <person name="Glavina del Rio T."/>
            <person name="Dalin E."/>
            <person name="Tice H."/>
            <person name="Bruce D."/>
            <person name="Goodwin L."/>
            <person name="Pitluck S."/>
            <person name="Kyrpides N."/>
            <person name="Mavromatis K."/>
            <person name="Ivanova N."/>
            <person name="Mikhailova N."/>
            <person name="Chertkov O."/>
            <person name="Brettin T."/>
            <person name="Detter J.C."/>
            <person name="Han C."/>
            <person name="Larimer F."/>
            <person name="Land M."/>
            <person name="Hauser L."/>
            <person name="Markowitz V."/>
            <person name="Cheng J.-F."/>
            <person name="Hugenholtz P."/>
            <person name="Woyke T."/>
            <person name="Wu D."/>
            <person name="Jando M."/>
            <person name="Schneider S."/>
            <person name="Klenk H.-P."/>
            <person name="Eisen J.A."/>
        </authorList>
    </citation>
    <scope>NUCLEOTIDE SEQUENCE [LARGE SCALE GENOMIC DNA]</scope>
    <source>
        <strain evidence="10">ATCC 19993 / DSM 43833 / CBS 139.67 / JCM 10125 / KCTC 9307 / NBRC 14880 / R51</strain>
    </source>
</reference>
<feature type="region of interest" description="Disordered" evidence="6">
    <location>
        <begin position="1"/>
        <end position="153"/>
    </location>
</feature>
<dbReference type="eggNOG" id="COG1714">
    <property type="taxonomic scope" value="Bacteria"/>
</dbReference>
<sequence length="393" mass="42698">MSTGQPPYPRDDSDGNPPPPSDRGPNADASERAFDPDATIVQKPHSGQAPDFVPPQTPIPGGYGGHGGTAPYGQQPGWPPGYGQPGQPYGQQPYGAQPYPGGHGQGQYGAAAQPYGAGGPQYDPAQQQYGPQGEQYAQGAYGPQPGYGQQPAYDPQQYAQQYGQQGYAQYGYGQPAYGQQPGYDQQQYAQQGYDQQQPYAAYSQQPAYAQPGYGQPYPGAGTPPPGVPAPLAEWWRRLLARFIDGLIFLVPVLIINSVIKDALVEIRIDWQTGRVEAENFYLAQALVNVAVGVILVAYEYLMLSSRGQTVGKMALRIRVAQLNGHPQGGLGTDVVLKRTLVYIGAVFFTWIPYLGLAFFAFALVNYLWLTWDRPYHQTLHDKVARTVVVRAEG</sequence>
<evidence type="ECO:0000256" key="1">
    <source>
        <dbReference type="ARBA" id="ARBA00004651"/>
    </source>
</evidence>
<dbReference type="Proteomes" id="UP000006640">
    <property type="component" value="Chromosome"/>
</dbReference>
<keyword evidence="2" id="KW-1003">Cell membrane</keyword>
<dbReference type="AlphaFoldDB" id="D6Y9S7"/>
<dbReference type="EMBL" id="CP001874">
    <property type="protein sequence ID" value="ADG90108.1"/>
    <property type="molecule type" value="Genomic_DNA"/>
</dbReference>
<feature type="compositionally biased region" description="Low complexity" evidence="6">
    <location>
        <begin position="85"/>
        <end position="100"/>
    </location>
</feature>
<keyword evidence="5 7" id="KW-0472">Membrane</keyword>
<evidence type="ECO:0000256" key="6">
    <source>
        <dbReference type="SAM" id="MobiDB-lite"/>
    </source>
</evidence>
<name>D6Y9S7_THEBD</name>
<feature type="compositionally biased region" description="Low complexity" evidence="6">
    <location>
        <begin position="135"/>
        <end position="153"/>
    </location>
</feature>
<dbReference type="OrthoDB" id="9774993at2"/>